<dbReference type="GO" id="GO:0046872">
    <property type="term" value="F:metal ion binding"/>
    <property type="evidence" value="ECO:0007669"/>
    <property type="project" value="UniProtKB-KW"/>
</dbReference>
<sequence length="109" mass="12118">MIELVSESRCIHCNICVTVCPTNVFDKVSNAPPTIARQSDCQTCYICELYCPVDALFVAPQADESVAVDEEFLMESGLLGTYRKKLGWGRGRTPSAQLEQSAKFFKYSP</sequence>
<dbReference type="Pfam" id="PF00037">
    <property type="entry name" value="Fer4"/>
    <property type="match status" value="1"/>
</dbReference>
<dbReference type="PANTHER" id="PTHR43687:SF4">
    <property type="entry name" value="BLR5484 PROTEIN"/>
    <property type="match status" value="1"/>
</dbReference>
<dbReference type="PANTHER" id="PTHR43687">
    <property type="entry name" value="ADENYLYLSULFATE REDUCTASE, BETA SUBUNIT"/>
    <property type="match status" value="1"/>
</dbReference>
<reference evidence="6" key="2">
    <citation type="submission" date="2019-11" db="EMBL/GenBank/DDBJ databases">
        <title>Improved Assembly of Tolypothrix boutellei genome.</title>
        <authorList>
            <person name="Sarangi A.N."/>
            <person name="Mukherjee M."/>
            <person name="Ghosh S."/>
            <person name="Singh D."/>
            <person name="Das A."/>
            <person name="Kant S."/>
            <person name="Prusty A."/>
            <person name="Tripathy S."/>
        </authorList>
    </citation>
    <scope>NUCLEOTIDE SEQUENCE</scope>
    <source>
        <strain evidence="6">VB521301</strain>
    </source>
</reference>
<feature type="domain" description="4Fe-4S ferredoxin-type" evidence="5">
    <location>
        <begin position="31"/>
        <end position="61"/>
    </location>
</feature>
<proteinExistence type="predicted"/>
<dbReference type="EMBL" id="JHEG02000058">
    <property type="protein sequence ID" value="KIE09121.1"/>
    <property type="molecule type" value="Genomic_DNA"/>
</dbReference>
<evidence type="ECO:0000256" key="2">
    <source>
        <dbReference type="ARBA" id="ARBA00022723"/>
    </source>
</evidence>
<keyword evidence="2" id="KW-0479">Metal-binding</keyword>
<evidence type="ECO:0000256" key="4">
    <source>
        <dbReference type="ARBA" id="ARBA00023014"/>
    </source>
</evidence>
<organism evidence="7">
    <name type="scientific">Tolypothrix bouteillei VB521301</name>
    <dbReference type="NCBI Taxonomy" id="1479485"/>
    <lineage>
        <taxon>Bacteria</taxon>
        <taxon>Bacillati</taxon>
        <taxon>Cyanobacteriota</taxon>
        <taxon>Cyanophyceae</taxon>
        <taxon>Nostocales</taxon>
        <taxon>Tolypothrichaceae</taxon>
        <taxon>Tolypothrix</taxon>
    </lineage>
</organism>
<dbReference type="Pfam" id="PF12800">
    <property type="entry name" value="Fer4_4"/>
    <property type="match status" value="1"/>
</dbReference>
<dbReference type="Proteomes" id="UP000029738">
    <property type="component" value="Unassembled WGS sequence"/>
</dbReference>
<comment type="caution">
    <text evidence="7">The sequence shown here is derived from an EMBL/GenBank/DDBJ whole genome shotgun (WGS) entry which is preliminary data.</text>
</comment>
<accession>A0A0C1N926</accession>
<dbReference type="SUPFAM" id="SSF54862">
    <property type="entry name" value="4Fe-4S ferredoxins"/>
    <property type="match status" value="1"/>
</dbReference>
<dbReference type="InterPro" id="IPR017900">
    <property type="entry name" value="4Fe4S_Fe_S_CS"/>
</dbReference>
<dbReference type="GO" id="GO:0051539">
    <property type="term" value="F:4 iron, 4 sulfur cluster binding"/>
    <property type="evidence" value="ECO:0007669"/>
    <property type="project" value="UniProtKB-KW"/>
</dbReference>
<keyword evidence="3" id="KW-0408">Iron</keyword>
<dbReference type="STRING" id="1479485.DA73_0232375"/>
<keyword evidence="8" id="KW-1185">Reference proteome</keyword>
<dbReference type="RefSeq" id="WP_038088384.1">
    <property type="nucleotide sequence ID" value="NZ_JHEG04000001.1"/>
</dbReference>
<dbReference type="AlphaFoldDB" id="A0A0C1N926"/>
<gene>
    <name evidence="7" type="ORF">DA73_0232375</name>
    <name evidence="6" type="ORF">DA73_0400006585</name>
</gene>
<keyword evidence="4" id="KW-0411">Iron-sulfur</keyword>
<dbReference type="EMBL" id="JHEG04000001">
    <property type="protein sequence ID" value="KAF3885165.1"/>
    <property type="molecule type" value="Genomic_DNA"/>
</dbReference>
<dbReference type="InterPro" id="IPR017896">
    <property type="entry name" value="4Fe4S_Fe-S-bd"/>
</dbReference>
<protein>
    <submittedName>
        <fullName evidence="7">4Fe-4S ferredoxin</fullName>
    </submittedName>
    <submittedName>
        <fullName evidence="6">Ferredoxin family protein</fullName>
    </submittedName>
</protein>
<feature type="domain" description="4Fe-4S ferredoxin-type" evidence="5">
    <location>
        <begin position="1"/>
        <end position="30"/>
    </location>
</feature>
<dbReference type="PROSITE" id="PS51379">
    <property type="entry name" value="4FE4S_FER_2"/>
    <property type="match status" value="2"/>
</dbReference>
<evidence type="ECO:0000313" key="8">
    <source>
        <dbReference type="Proteomes" id="UP000029738"/>
    </source>
</evidence>
<evidence type="ECO:0000313" key="7">
    <source>
        <dbReference type="EMBL" id="KIE09121.1"/>
    </source>
</evidence>
<evidence type="ECO:0000256" key="3">
    <source>
        <dbReference type="ARBA" id="ARBA00023004"/>
    </source>
</evidence>
<keyword evidence="1" id="KW-0004">4Fe-4S</keyword>
<dbReference type="InterPro" id="IPR050572">
    <property type="entry name" value="Fe-S_Ferredoxin"/>
</dbReference>
<dbReference type="PROSITE" id="PS00198">
    <property type="entry name" value="4FE4S_FER_1"/>
    <property type="match status" value="2"/>
</dbReference>
<reference evidence="7" key="1">
    <citation type="journal article" date="2015" name="Genome Announc.">
        <title>Draft Genome Sequence of Tolypothrix boutellei Strain VB521301.</title>
        <authorList>
            <person name="Chandrababunaidu M.M."/>
            <person name="Singh D."/>
            <person name="Sen D."/>
            <person name="Bhan S."/>
            <person name="Das S."/>
            <person name="Gupta A."/>
            <person name="Adhikary S.P."/>
            <person name="Tripathy S."/>
        </authorList>
    </citation>
    <scope>NUCLEOTIDE SEQUENCE</scope>
    <source>
        <strain evidence="7">VB521301</strain>
    </source>
</reference>
<evidence type="ECO:0000256" key="1">
    <source>
        <dbReference type="ARBA" id="ARBA00022485"/>
    </source>
</evidence>
<dbReference type="Gene3D" id="3.30.70.20">
    <property type="match status" value="1"/>
</dbReference>
<dbReference type="OrthoDB" id="9804603at2"/>
<name>A0A0C1N926_9CYAN</name>
<evidence type="ECO:0000313" key="6">
    <source>
        <dbReference type="EMBL" id="KAF3885165.1"/>
    </source>
</evidence>
<evidence type="ECO:0000259" key="5">
    <source>
        <dbReference type="PROSITE" id="PS51379"/>
    </source>
</evidence>